<proteinExistence type="predicted"/>
<comment type="caution">
    <text evidence="2">The sequence shown here is derived from an EMBL/GenBank/DDBJ whole genome shotgun (WGS) entry which is preliminary data.</text>
</comment>
<evidence type="ECO:0000313" key="3">
    <source>
        <dbReference type="Proteomes" id="UP001500893"/>
    </source>
</evidence>
<feature type="compositionally biased region" description="Basic and acidic residues" evidence="1">
    <location>
        <begin position="21"/>
        <end position="33"/>
    </location>
</feature>
<accession>A0ABP6MJ73</accession>
<protein>
    <submittedName>
        <fullName evidence="2">Uncharacterized protein</fullName>
    </submittedName>
</protein>
<keyword evidence="3" id="KW-1185">Reference proteome</keyword>
<organism evidence="2 3">
    <name type="scientific">Streptomyces rameus</name>
    <dbReference type="NCBI Taxonomy" id="68261"/>
    <lineage>
        <taxon>Bacteria</taxon>
        <taxon>Bacillati</taxon>
        <taxon>Actinomycetota</taxon>
        <taxon>Actinomycetes</taxon>
        <taxon>Kitasatosporales</taxon>
        <taxon>Streptomycetaceae</taxon>
        <taxon>Streptomyces</taxon>
    </lineage>
</organism>
<evidence type="ECO:0000313" key="2">
    <source>
        <dbReference type="EMBL" id="GAA3116425.1"/>
    </source>
</evidence>
<gene>
    <name evidence="2" type="ORF">GCM10010521_00280</name>
</gene>
<evidence type="ECO:0000256" key="1">
    <source>
        <dbReference type="SAM" id="MobiDB-lite"/>
    </source>
</evidence>
<sequence length="55" mass="6056">MICGDPAPRGQAHTEAIGWAGRDRLPHTPRPDRKVHPVVESAVFAVFPVSVRRLT</sequence>
<feature type="region of interest" description="Disordered" evidence="1">
    <location>
        <begin position="1"/>
        <end position="33"/>
    </location>
</feature>
<dbReference type="EMBL" id="BAAAVM010000001">
    <property type="protein sequence ID" value="GAA3116425.1"/>
    <property type="molecule type" value="Genomic_DNA"/>
</dbReference>
<reference evidence="3" key="1">
    <citation type="journal article" date="2019" name="Int. J. Syst. Evol. Microbiol.">
        <title>The Global Catalogue of Microorganisms (GCM) 10K type strain sequencing project: providing services to taxonomists for standard genome sequencing and annotation.</title>
        <authorList>
            <consortium name="The Broad Institute Genomics Platform"/>
            <consortium name="The Broad Institute Genome Sequencing Center for Infectious Disease"/>
            <person name="Wu L."/>
            <person name="Ma J."/>
        </authorList>
    </citation>
    <scope>NUCLEOTIDE SEQUENCE [LARGE SCALE GENOMIC DNA]</scope>
    <source>
        <strain evidence="3">JCM 11574</strain>
    </source>
</reference>
<name>A0ABP6MJ73_9ACTN</name>
<dbReference type="Proteomes" id="UP001500893">
    <property type="component" value="Unassembled WGS sequence"/>
</dbReference>